<accession>A0ABY5JSJ6</accession>
<sequence>MERFPHLFNYRNLTEANVKDQYINSRMLVNLLKNEIAILFPFIITLNSIRVAKGFPSYMNTWSLLFIILLFAGTITLFIIRSQQLKKKSANETE</sequence>
<reference evidence="2" key="1">
    <citation type="submission" date="2022-07" db="EMBL/GenBank/DDBJ databases">
        <title>FELIX.</title>
        <authorList>
            <person name="Wan K.H."/>
            <person name="Park S."/>
            <person name="Lawrence Q."/>
            <person name="Eichenberger J.P."/>
            <person name="Booth B.W."/>
            <person name="Piaggio A.J."/>
            <person name="Chandler J.C."/>
            <person name="Franklin A.B."/>
            <person name="Celniker S.E."/>
        </authorList>
    </citation>
    <scope>NUCLEOTIDE SEQUENCE</scope>
    <source>
        <strain evidence="2">QA-1986 374</strain>
    </source>
</reference>
<dbReference type="EMBL" id="CP101914">
    <property type="protein sequence ID" value="UUI03194.1"/>
    <property type="molecule type" value="Genomic_DNA"/>
</dbReference>
<keyword evidence="1" id="KW-0812">Transmembrane</keyword>
<evidence type="ECO:0000256" key="1">
    <source>
        <dbReference type="SAM" id="Phobius"/>
    </source>
</evidence>
<feature type="transmembrane region" description="Helical" evidence="1">
    <location>
        <begin position="36"/>
        <end position="55"/>
    </location>
</feature>
<organism evidence="2 3">
    <name type="scientific">Oceanobacillus jeddahense</name>
    <dbReference type="NCBI Taxonomy" id="1462527"/>
    <lineage>
        <taxon>Bacteria</taxon>
        <taxon>Bacillati</taxon>
        <taxon>Bacillota</taxon>
        <taxon>Bacilli</taxon>
        <taxon>Bacillales</taxon>
        <taxon>Bacillaceae</taxon>
        <taxon>Oceanobacillus</taxon>
    </lineage>
</organism>
<dbReference type="Proteomes" id="UP001059773">
    <property type="component" value="Chromosome"/>
</dbReference>
<evidence type="ECO:0000313" key="3">
    <source>
        <dbReference type="Proteomes" id="UP001059773"/>
    </source>
</evidence>
<dbReference type="RefSeq" id="WP_256708353.1">
    <property type="nucleotide sequence ID" value="NZ_CP101914.1"/>
</dbReference>
<protein>
    <submittedName>
        <fullName evidence="2">Uncharacterized protein</fullName>
    </submittedName>
</protein>
<keyword evidence="3" id="KW-1185">Reference proteome</keyword>
<name>A0ABY5JSJ6_9BACI</name>
<gene>
    <name evidence="2" type="ORF">NP439_00205</name>
</gene>
<evidence type="ECO:0000313" key="2">
    <source>
        <dbReference type="EMBL" id="UUI03194.1"/>
    </source>
</evidence>
<feature type="transmembrane region" description="Helical" evidence="1">
    <location>
        <begin position="61"/>
        <end position="80"/>
    </location>
</feature>
<keyword evidence="1" id="KW-0472">Membrane</keyword>
<proteinExistence type="predicted"/>
<keyword evidence="1" id="KW-1133">Transmembrane helix</keyword>